<gene>
    <name evidence="3" type="ORF">TWF694_011477</name>
</gene>
<feature type="chain" id="PRO_5043776786" evidence="2">
    <location>
        <begin position="19"/>
        <end position="435"/>
    </location>
</feature>
<dbReference type="Proteomes" id="UP001365542">
    <property type="component" value="Unassembled WGS sequence"/>
</dbReference>
<proteinExistence type="predicted"/>
<feature type="signal peptide" evidence="2">
    <location>
        <begin position="1"/>
        <end position="18"/>
    </location>
</feature>
<sequence>MIPNSLFHYLFLPHVALAWWQIAIQSVPPEKQKAQFRPRYKLVEETTLNKCRRIPLSGDRHVVQIESMLFWNSHHNTPKADYLAFYNILSCSGAPVMMIKLNDLSESLQSITFSDLGLMRHPNISATMGFPASDPDIRRYERELEGGESGLWVLKNPEGKYIWLDVVEVLNPQNTSAVSPGKCHDASTMTGAMLRDFRDFLVTKPPRRIPPIVDPVLGDKRVLMKILAGAGHGEVNQYQEDLEIEHRNSDLSLEEEIDLKSEFLGIDVLPMKDEETISLLKEEDGIVRNEEPWTISYQDIRNYFRLATEISQARSITQSFLNLAKWAKSEYQNWARQRGAPPIDLSNTEDEDPKEEEDLIKEEDLIFQGERFEGTKNEEILDHMAETDYEAGYRKWVQDRLILRAQNPVARNPQNSGEVNLYSVQKKLKTDQNGE</sequence>
<evidence type="ECO:0000313" key="3">
    <source>
        <dbReference type="EMBL" id="KAK6537284.1"/>
    </source>
</evidence>
<comment type="caution">
    <text evidence="3">The sequence shown here is derived from an EMBL/GenBank/DDBJ whole genome shotgun (WGS) entry which is preliminary data.</text>
</comment>
<reference evidence="3 4" key="1">
    <citation type="submission" date="2019-10" db="EMBL/GenBank/DDBJ databases">
        <authorList>
            <person name="Palmer J.M."/>
        </authorList>
    </citation>
    <scope>NUCLEOTIDE SEQUENCE [LARGE SCALE GENOMIC DNA]</scope>
    <source>
        <strain evidence="3 4">TWF694</strain>
    </source>
</reference>
<protein>
    <submittedName>
        <fullName evidence="3">Uncharacterized protein</fullName>
    </submittedName>
</protein>
<keyword evidence="4" id="KW-1185">Reference proteome</keyword>
<organism evidence="3 4">
    <name type="scientific">Orbilia ellipsospora</name>
    <dbReference type="NCBI Taxonomy" id="2528407"/>
    <lineage>
        <taxon>Eukaryota</taxon>
        <taxon>Fungi</taxon>
        <taxon>Dikarya</taxon>
        <taxon>Ascomycota</taxon>
        <taxon>Pezizomycotina</taxon>
        <taxon>Orbiliomycetes</taxon>
        <taxon>Orbiliales</taxon>
        <taxon>Orbiliaceae</taxon>
        <taxon>Orbilia</taxon>
    </lineage>
</organism>
<keyword evidence="2" id="KW-0732">Signal</keyword>
<name>A0AAV9X7Y8_9PEZI</name>
<evidence type="ECO:0000313" key="4">
    <source>
        <dbReference type="Proteomes" id="UP001365542"/>
    </source>
</evidence>
<evidence type="ECO:0000256" key="1">
    <source>
        <dbReference type="SAM" id="MobiDB-lite"/>
    </source>
</evidence>
<feature type="region of interest" description="Disordered" evidence="1">
    <location>
        <begin position="408"/>
        <end position="435"/>
    </location>
</feature>
<feature type="region of interest" description="Disordered" evidence="1">
    <location>
        <begin position="338"/>
        <end position="357"/>
    </location>
</feature>
<dbReference type="AlphaFoldDB" id="A0AAV9X7Y8"/>
<evidence type="ECO:0000256" key="2">
    <source>
        <dbReference type="SAM" id="SignalP"/>
    </source>
</evidence>
<feature type="compositionally biased region" description="Acidic residues" evidence="1">
    <location>
        <begin position="347"/>
        <end position="357"/>
    </location>
</feature>
<dbReference type="EMBL" id="JAVHJO010000009">
    <property type="protein sequence ID" value="KAK6537284.1"/>
    <property type="molecule type" value="Genomic_DNA"/>
</dbReference>
<accession>A0AAV9X7Y8</accession>